<keyword evidence="3" id="KW-1185">Reference proteome</keyword>
<keyword evidence="1" id="KW-1133">Transmembrane helix</keyword>
<evidence type="ECO:0000313" key="2">
    <source>
        <dbReference type="EMBL" id="GGW24133.1"/>
    </source>
</evidence>
<reference evidence="2" key="1">
    <citation type="journal article" date="2014" name="Int. J. Syst. Evol. Microbiol.">
        <title>Complete genome sequence of Corynebacterium casei LMG S-19264T (=DSM 44701T), isolated from a smear-ripened cheese.</title>
        <authorList>
            <consortium name="US DOE Joint Genome Institute (JGI-PGF)"/>
            <person name="Walter F."/>
            <person name="Albersmeier A."/>
            <person name="Kalinowski J."/>
            <person name="Ruckert C."/>
        </authorList>
    </citation>
    <scope>NUCLEOTIDE SEQUENCE</scope>
    <source>
        <strain evidence="2">KCTC 23714</strain>
    </source>
</reference>
<protein>
    <submittedName>
        <fullName evidence="2">Uncharacterized protein</fullName>
    </submittedName>
</protein>
<gene>
    <name evidence="2" type="ORF">GCM10011452_09470</name>
</gene>
<keyword evidence="1" id="KW-0812">Transmembrane</keyword>
<reference evidence="2" key="2">
    <citation type="submission" date="2020-09" db="EMBL/GenBank/DDBJ databases">
        <authorList>
            <person name="Sun Q."/>
            <person name="Kim S."/>
        </authorList>
    </citation>
    <scope>NUCLEOTIDE SEQUENCE</scope>
    <source>
        <strain evidence="2">KCTC 23714</strain>
    </source>
</reference>
<name>A0A918INW5_9RHOB</name>
<dbReference type="RefSeq" id="WP_189632635.1">
    <property type="nucleotide sequence ID" value="NZ_BMYQ01000001.1"/>
</dbReference>
<dbReference type="Proteomes" id="UP000628984">
    <property type="component" value="Unassembled WGS sequence"/>
</dbReference>
<accession>A0A918INW5</accession>
<organism evidence="2 3">
    <name type="scientific">Gemmobacter lanyuensis</name>
    <dbReference type="NCBI Taxonomy" id="1054497"/>
    <lineage>
        <taxon>Bacteria</taxon>
        <taxon>Pseudomonadati</taxon>
        <taxon>Pseudomonadota</taxon>
        <taxon>Alphaproteobacteria</taxon>
        <taxon>Rhodobacterales</taxon>
        <taxon>Paracoccaceae</taxon>
        <taxon>Gemmobacter</taxon>
    </lineage>
</organism>
<feature type="transmembrane region" description="Helical" evidence="1">
    <location>
        <begin position="28"/>
        <end position="52"/>
    </location>
</feature>
<evidence type="ECO:0000313" key="3">
    <source>
        <dbReference type="Proteomes" id="UP000628984"/>
    </source>
</evidence>
<dbReference type="EMBL" id="BMYQ01000001">
    <property type="protein sequence ID" value="GGW24133.1"/>
    <property type="molecule type" value="Genomic_DNA"/>
</dbReference>
<proteinExistence type="predicted"/>
<comment type="caution">
    <text evidence="2">The sequence shown here is derived from an EMBL/GenBank/DDBJ whole genome shotgun (WGS) entry which is preliminary data.</text>
</comment>
<keyword evidence="1" id="KW-0472">Membrane</keyword>
<dbReference type="AlphaFoldDB" id="A0A918INW5"/>
<evidence type="ECO:0000256" key="1">
    <source>
        <dbReference type="SAM" id="Phobius"/>
    </source>
</evidence>
<sequence length="53" mass="5439">MRDDNDPAQLARMAEADTPELEQGAVTLGGFALAALFALALIVAGAALVAWVL</sequence>